<name>A0A6B0SL81_9EURY</name>
<dbReference type="InterPro" id="IPR058809">
    <property type="entry name" value="DUF8073_M"/>
</dbReference>
<dbReference type="AlphaFoldDB" id="A0A6B0SL81"/>
<keyword evidence="6" id="KW-1185">Reference proteome</keyword>
<evidence type="ECO:0000313" key="5">
    <source>
        <dbReference type="EMBL" id="MXR19672.1"/>
    </source>
</evidence>
<feature type="domain" description="DUF8073" evidence="4">
    <location>
        <begin position="4"/>
        <end position="111"/>
    </location>
</feature>
<proteinExistence type="predicted"/>
<feature type="domain" description="DUF8073" evidence="2">
    <location>
        <begin position="249"/>
        <end position="313"/>
    </location>
</feature>
<dbReference type="RefSeq" id="WP_159525253.1">
    <property type="nucleotide sequence ID" value="NZ_WUUU01000012.1"/>
</dbReference>
<dbReference type="Pfam" id="PF26271">
    <property type="entry name" value="DUF8073_M"/>
    <property type="match status" value="1"/>
</dbReference>
<evidence type="ECO:0000259" key="3">
    <source>
        <dbReference type="Pfam" id="PF26271"/>
    </source>
</evidence>
<organism evidence="5 6">
    <name type="scientific">Halobacterium bonnevillei</name>
    <dbReference type="NCBI Taxonomy" id="2692200"/>
    <lineage>
        <taxon>Archaea</taxon>
        <taxon>Methanobacteriati</taxon>
        <taxon>Methanobacteriota</taxon>
        <taxon>Stenosarchaea group</taxon>
        <taxon>Halobacteria</taxon>
        <taxon>Halobacteriales</taxon>
        <taxon>Halobacteriaceae</taxon>
        <taxon>Halobacterium</taxon>
    </lineage>
</organism>
<evidence type="ECO:0000256" key="1">
    <source>
        <dbReference type="SAM" id="MobiDB-lite"/>
    </source>
</evidence>
<dbReference type="InterPro" id="IPR058810">
    <property type="entry name" value="DUF8073_C"/>
</dbReference>
<comment type="caution">
    <text evidence="5">The sequence shown here is derived from an EMBL/GenBank/DDBJ whole genome shotgun (WGS) entry which is preliminary data.</text>
</comment>
<protein>
    <submittedName>
        <fullName evidence="5">Uncharacterized protein</fullName>
    </submittedName>
</protein>
<evidence type="ECO:0000259" key="2">
    <source>
        <dbReference type="Pfam" id="PF26270"/>
    </source>
</evidence>
<feature type="region of interest" description="Disordered" evidence="1">
    <location>
        <begin position="111"/>
        <end position="177"/>
    </location>
</feature>
<evidence type="ECO:0000313" key="6">
    <source>
        <dbReference type="Proteomes" id="UP000471521"/>
    </source>
</evidence>
<accession>A0A6B0SL81</accession>
<dbReference type="Proteomes" id="UP000471521">
    <property type="component" value="Unassembled WGS sequence"/>
</dbReference>
<feature type="domain" description="DUF8073" evidence="3">
    <location>
        <begin position="178"/>
        <end position="218"/>
    </location>
</feature>
<gene>
    <name evidence="5" type="ORF">GRX66_03280</name>
</gene>
<dbReference type="OrthoDB" id="271424at2157"/>
<reference evidence="5 6" key="1">
    <citation type="submission" date="2019-12" db="EMBL/GenBank/DDBJ databases">
        <title>Isolation and characterization of three novel carbon monoxide-oxidizing members of Halobacteria from salione crusts and soils.</title>
        <authorList>
            <person name="Myers M.R."/>
            <person name="King G.M."/>
        </authorList>
    </citation>
    <scope>NUCLEOTIDE SEQUENCE [LARGE SCALE GENOMIC DNA]</scope>
    <source>
        <strain evidence="5 6">PCN9</strain>
    </source>
</reference>
<dbReference type="InterPro" id="IPR058811">
    <property type="entry name" value="DUF8073_N"/>
</dbReference>
<dbReference type="Pfam" id="PF26272">
    <property type="entry name" value="DUF8073_N"/>
    <property type="match status" value="1"/>
</dbReference>
<feature type="compositionally biased region" description="Acidic residues" evidence="1">
    <location>
        <begin position="143"/>
        <end position="159"/>
    </location>
</feature>
<sequence length="316" mass="34014">MGVGSELQELGRFLDDCERRGEAVESLDLAEVTDVDDQRLRANLELTVSVETHADGTRLCDPRVGPDGTVRFALDSTACLPLRTDHDVGVEPVDAVLDADGSVTVTLAATVPEASDEPTGSGADSGAFDDAIGAEVGASGPSEFDESDPGEFDDSDDVDATARLQTDGPPNDRDVPPFKDPELLADVYESCDTFAAMADELPMDVTGETVRRYMIEHDIHEPDTYQTGSAGQPIALSDGIGLPEDVTVETLIETVKNSSTIYEVKQDIDIEREDALEMLQELNLLNLVVGRLGSEREREITREDVVDCLREASAVQ</sequence>
<evidence type="ECO:0000259" key="4">
    <source>
        <dbReference type="Pfam" id="PF26272"/>
    </source>
</evidence>
<dbReference type="EMBL" id="WUUU01000012">
    <property type="protein sequence ID" value="MXR19672.1"/>
    <property type="molecule type" value="Genomic_DNA"/>
</dbReference>
<dbReference type="Pfam" id="PF26270">
    <property type="entry name" value="DUF8073_C"/>
    <property type="match status" value="1"/>
</dbReference>